<dbReference type="EMBL" id="JYDQ01000035">
    <property type="protein sequence ID" value="KRY19481.1"/>
    <property type="molecule type" value="Genomic_DNA"/>
</dbReference>
<dbReference type="Pfam" id="PF25036">
    <property type="entry name" value="VPS13_VAB"/>
    <property type="match status" value="1"/>
</dbReference>
<feature type="domain" description="Chorein N-terminal" evidence="5">
    <location>
        <begin position="2"/>
        <end position="202"/>
    </location>
</feature>
<dbReference type="InterPro" id="IPR056747">
    <property type="entry name" value="VPS13-like_M"/>
</dbReference>
<feature type="region of interest" description="Disordered" evidence="4">
    <location>
        <begin position="1413"/>
        <end position="1439"/>
    </location>
</feature>
<reference evidence="9 10" key="1">
    <citation type="submission" date="2015-01" db="EMBL/GenBank/DDBJ databases">
        <title>Evolution of Trichinella species and genotypes.</title>
        <authorList>
            <person name="Korhonen P.K."/>
            <person name="Edoardo P."/>
            <person name="Giuseppe L.R."/>
            <person name="Gasser R.B."/>
        </authorList>
    </citation>
    <scope>NUCLEOTIDE SEQUENCE [LARGE SCALE GENOMIC DNA]</scope>
    <source>
        <strain evidence="9">ISS2496</strain>
    </source>
</reference>
<dbReference type="OrthoDB" id="428159at2759"/>
<gene>
    <name evidence="9" type="primary">VPS13A</name>
    <name evidence="9" type="ORF">T12_8442</name>
</gene>
<keyword evidence="2" id="KW-0813">Transport</keyword>
<dbReference type="InterPro" id="IPR026854">
    <property type="entry name" value="VPS13_N"/>
</dbReference>
<dbReference type="STRING" id="990121.A0A0V1A500"/>
<comment type="similarity">
    <text evidence="1">Belongs to the VPS13 family.</text>
</comment>
<evidence type="ECO:0000259" key="7">
    <source>
        <dbReference type="Pfam" id="PF25036"/>
    </source>
</evidence>
<evidence type="ECO:0000256" key="2">
    <source>
        <dbReference type="ARBA" id="ARBA00022448"/>
    </source>
</evidence>
<dbReference type="InterPro" id="IPR056748">
    <property type="entry name" value="VPS13-like_C"/>
</dbReference>
<dbReference type="Pfam" id="PF25037">
    <property type="entry name" value="VPS13_C"/>
    <property type="match status" value="1"/>
</dbReference>
<dbReference type="Pfam" id="PF25033">
    <property type="entry name" value="VPS13_M"/>
    <property type="match status" value="1"/>
</dbReference>
<dbReference type="PANTHER" id="PTHR16166:SF93">
    <property type="entry name" value="INTERMEMBRANE LIPID TRANSFER PROTEIN VPS13"/>
    <property type="match status" value="1"/>
</dbReference>
<dbReference type="GO" id="GO:0045053">
    <property type="term" value="P:protein retention in Golgi apparatus"/>
    <property type="evidence" value="ECO:0007669"/>
    <property type="project" value="TreeGrafter"/>
</dbReference>
<evidence type="ECO:0000256" key="1">
    <source>
        <dbReference type="ARBA" id="ARBA00006545"/>
    </source>
</evidence>
<keyword evidence="10" id="KW-1185">Reference proteome</keyword>
<evidence type="ECO:0000259" key="5">
    <source>
        <dbReference type="Pfam" id="PF12624"/>
    </source>
</evidence>
<evidence type="ECO:0000256" key="4">
    <source>
        <dbReference type="SAM" id="MobiDB-lite"/>
    </source>
</evidence>
<proteinExistence type="inferred from homology"/>
<dbReference type="InterPro" id="IPR026847">
    <property type="entry name" value="VPS13"/>
</dbReference>
<dbReference type="GO" id="GO:0006623">
    <property type="term" value="P:protein targeting to vacuole"/>
    <property type="evidence" value="ECO:0007669"/>
    <property type="project" value="TreeGrafter"/>
</dbReference>
<feature type="domain" description="VPS13-like middle region" evidence="6">
    <location>
        <begin position="1078"/>
        <end position="1867"/>
    </location>
</feature>
<evidence type="ECO:0000313" key="10">
    <source>
        <dbReference type="Proteomes" id="UP000054783"/>
    </source>
</evidence>
<organism evidence="9 10">
    <name type="scientific">Trichinella patagoniensis</name>
    <dbReference type="NCBI Taxonomy" id="990121"/>
    <lineage>
        <taxon>Eukaryota</taxon>
        <taxon>Metazoa</taxon>
        <taxon>Ecdysozoa</taxon>
        <taxon>Nematoda</taxon>
        <taxon>Enoplea</taxon>
        <taxon>Dorylaimia</taxon>
        <taxon>Trichinellida</taxon>
        <taxon>Trichinellidae</taxon>
        <taxon>Trichinella</taxon>
    </lineage>
</organism>
<evidence type="ECO:0000259" key="6">
    <source>
        <dbReference type="Pfam" id="PF25033"/>
    </source>
</evidence>
<sequence length="3392" mass="382552">MVFESFVTSLLNRFLGAYVENLDASKMNFAIWSGNVVLNDLRLKASSLDEFNLSVKMKYGFLEKLALKIPWQNLYTEPVVAEIEGLYLLAVPNVGIKYNAEKEEKMAIDAKLAELMRIELAKKQAVTVPQEDTFAERMLSQVIKNLQVTIRNIHIRYEDCFSNVERRFAAGFTLHQLCFQTTDEDWKPCILKELKKIIYKVAMKKGISRKGYIPEEFYYILAPISIGAYLKLNTKPEADGTNFSVPKFFVAIEIDELTLNIHKYQYQGILEFLEAQEQFALNATYRKFRPYGISYRGHAKECELIYSLFIQLDNCRGKKLVVVAHVCAQWVCSVDICRWKFAIDAIMETEVQRRARNWSWKHIKQHRELLKEYRAAWVEKLTNKNISVEKVAKIQLAEKELDLFNLNIARQAAEIDIRRRGLKLIEEQGGWVSWVKSFWYSDQKQEQQNDLTDITTQFEKAMTKEEKAKLYEAIGYQENQLPTIYPKEFVDIDIRFKLGCFTVVVLDTNEAGSRQGILRMCLQFVEASFKQRRSAGAFLLEGEVGVFKITGVGSVKDVAQRSLVAPATSSKGAAFKQLKFAYETNPLDGSCDQDLMLRSQPLLVTYHAEIINRLLVALRPPESVRLKQLTNAAMMKYEDIKKISTAGLHRAMQMRKRFKIDLEVLPTTLNIPAFGDISRAKSMLVMDFGVLTIKSEEFKNKNTLHVDELYKKSEDERCRILMNDGYDAMDVTLKSLKILFVEKDANGQFDLQKAEALLEPTGIGILIRTAIADDLNIPKNQIKGSLPDLTFNISERYLVQLLKLVSSIPKPPPDERNQPLQMWQENEPKYGNVRMQAPSEVTIDDDLTVSSEGKTTDSASGTSSLIDYNEQVDFQIIFLLNQIALDVYREEDKASKYFSLRVENVGMELRTRPLDMVLQCHVGTVEMLHHGYTAVDGTSPLYLIRKAPSSQHLLHLDYRQADRENPLFASAFHSTEQWIELKVQPLCINARQEALVDMQNFMHRLQDEIATLPAVPVPKITTASKYAPATPNIITTPKSKTSSQKGSKKSKKVDTVTFSMLKLRARVSGLRVVLATSNGPISEIAVEGLKVEMVQMVEKTKYFVRLESVAIDHFDSHSNYKRILSVVGDEMFRLECVQYNIPPENKRLDLLSQVEMRLTVRFSQLRFIFLYYWLSRLLNWISPFQNAAQRTASYAGSALQEGARTAVDLFQDQDITRIKLDIVINAPVIIVPANTQSSRALMVNFGQLIVKNEFRFCSALSVDGVSTLFDDINLKLDQMKICRVLLDKDCWTLTRERQLLKPITFVLAVQRNLSFANVKSVPLISIRGQLPDIELGLTSDDYAVMMEILNENLVELEEPSLDLSITAGSSTTGTGGGSKEADAVKSSVLVDVELVESGEASNQRNGNVVAVAGDKTQQPPPYTSSSPPPPSTSSSSSIDSTVQVELGFEIDHLSAVLSKCVKREAVLKLDEDICPTEPLAGLQLRSIKLHARLFTNGCMSANAVVQGLEVEDQRAGDIGIRKLLDCMPGVQNSAVLTADYKTSIAAPRVALVNLNKFFLCLSVDFLLELSSFFTWAPTDRFAESLAERALAQSMSRAKRSAGEQISAGVQSPADLLQITTQINGIQVILVEDCRQPESTNAMFLEFRASMDIDSTADEMNMQGSVENLEMYSDQFAMHQRGMYKYPILSPCRMAVNYKKTANDESAKVIMPELKLRLSPAAIHHFSTTLAEVTRNKAEVTVSTVEQIPADVWSEKLIASQAFWFLKEKDDIDYGCECDESMIVDDENSECSFKKTQRLVFDIPSVFMMLEADSGRRTIPMIYLHCGMEGEVYDWSSLLWVSSTVTCIAWYFNDRNNAWEPILEPIVEKMTPRPWKFRALVNQSDPLDKKDGQEEEQLCPKARMTVSISSDDVLELTAFSAAAQRRLEAKVDSSKPLEPYLLINKLGLPIMIGSTEHFDVPDDYISKPLMHGESVSLIGKMNVSCLGALELQDATPSMYLHVQIPELNVTRILDVSHAGLRLYHIQVRATADGKWKFLVDVSTSMGNRVIVLRSAVMVGLGGFALDMLYNFLPFDVEIYQKTDSSFRDVILLKADGGCASPTLSDVNQGNTEFCVKPIDDSYDVSIRGISWPVLEKDNHSVLMECCFGHSGVLYIQASAEHVSCLSESSNVLKQSHDVFNIHLQAPIVFLNLLHIEVQLSVESPEPTEIITLSSSESRPLMLSRIIFQLIDCKSEKLRKSCILDLSTALNEVSVLSFRAFEDDPELNLGLMKAEDNSKCVLSLFSPIWLVNSTGLPLECKEAKSNCGRTCRLPVKSDIVPVMLNLSRKKFFEKKNARLKVCDSEWSSAFPLDTVGSAGRITCAHSKLKSYDVSVTSRLSEFGLTKICSFVPFYMVKNVSMFDIEVRQVDEDSWIRVNVNQCVGIWPNQNSRLIYCARYVGTVEESQHFLITDTAEMFATIANQHIGVYVSCNVSENSVIITLEKYQQGMIPLLIINSLQSYDLLYGQEASDKEPKVLKRGMCVYYAWESLLLKRSLTWTCGNAKDTWTMQSTFGEVFPDRDVACYYVSFSDGSQRVLLFTDDATVCTVARQVYDLEIADREFLISFQGVGLSLVNDTIGHEIAYVSLKRLVAFFSNNNFCFQFRFQVYLLFTCCSTGVIWEQKKKRFRAFSVKYCNLLETAYMKYLNDLRTKQRVDSCCQVHKLLVDFASMKILKPEEREIRRSFQSGFSLQYRVSPHDVQVHLKINSFQIDNQIPGCVFNTVFSRAPIPKSIASESVPKPFIEVTFIMRSANETIPYVQYFKILIQEMTLKADNGFLESLMSFYNASSVNKEDTDKEKFERDWNFVQQDLGAYALTASSDEQKAFYNLLHFSPLKLHLSYSQGGAAATEGETESIFQTHILGLLLKSIGVTMTEVQDVVFKLPYFERDCVFLGKQALFNEVYDHYFKQAVKQIYVLVLGLDVIGNPFGLMRDLSIGVEQLFYEPIQGAIEGPEEFAEGLALGMRSLLGHTVGGAAGAVSKITGTLGKGIAALTFDADYQQKRQRMMNRRTGDLSGVAQSGTGALLEMFDGVTGVFTKPIEGAREEGALGFAKGLGKGLIGAVTRPISGVVDFASTSFEALKKATEVLEEVKPTRPTRYIALDRIIRPYTFYEAEGTKMLMDLEKGKYRNTDSYVVHQPLTPKNDQFLMATDQRILHIMISDFTGSFTVTWSIPYTEMKDQPKMDGLKLAIHCKEKNSKWLSSKRNDVSGKSVFFLDESSLLVLLLRENERSVIVEQVGIINLSLSSADFISTLPCIIIIKYKCEDEVHGDGIVADLKFLSYNVHQSSDVSESKRKQKRYFLLVSMQAQLAFFLVGTRQNRNYTRAFCVQIVRAFLDDVYAYARHDSQYFGTS</sequence>
<name>A0A0V1A500_9BILA</name>
<keyword evidence="3" id="KW-0445">Lipid transport</keyword>
<evidence type="ECO:0000313" key="9">
    <source>
        <dbReference type="EMBL" id="KRY19481.1"/>
    </source>
</evidence>
<feature type="domain" description="Vacuolar protein sorting-associated protein 13 VPS13 adaptor binding" evidence="7">
    <location>
        <begin position="2109"/>
        <end position="2526"/>
    </location>
</feature>
<protein>
    <submittedName>
        <fullName evidence="9">Vacuolar protein sorting-associated protein 13A</fullName>
    </submittedName>
</protein>
<dbReference type="Proteomes" id="UP000054783">
    <property type="component" value="Unassembled WGS sequence"/>
</dbReference>
<evidence type="ECO:0000259" key="8">
    <source>
        <dbReference type="Pfam" id="PF25037"/>
    </source>
</evidence>
<feature type="compositionally biased region" description="Pro residues" evidence="4">
    <location>
        <begin position="1418"/>
        <end position="1431"/>
    </location>
</feature>
<dbReference type="GO" id="GO:0006869">
    <property type="term" value="P:lipid transport"/>
    <property type="evidence" value="ECO:0007669"/>
    <property type="project" value="UniProtKB-KW"/>
</dbReference>
<evidence type="ECO:0000256" key="3">
    <source>
        <dbReference type="ARBA" id="ARBA00023055"/>
    </source>
</evidence>
<feature type="domain" description="Intermembrane lipid transfer protein VPS13-like C-terminal" evidence="8">
    <location>
        <begin position="3134"/>
        <end position="3241"/>
    </location>
</feature>
<comment type="caution">
    <text evidence="9">The sequence shown here is derived from an EMBL/GenBank/DDBJ whole genome shotgun (WGS) entry which is preliminary data.</text>
</comment>
<accession>A0A0V1A500</accession>
<dbReference type="InterPro" id="IPR009543">
    <property type="entry name" value="VPS13_VAB"/>
</dbReference>
<dbReference type="PANTHER" id="PTHR16166">
    <property type="entry name" value="VACUOLAR PROTEIN SORTING-ASSOCIATED PROTEIN VPS13"/>
    <property type="match status" value="1"/>
</dbReference>
<dbReference type="Pfam" id="PF12624">
    <property type="entry name" value="VPS13_N"/>
    <property type="match status" value="1"/>
</dbReference>